<name>A0A1H0GPU3_9HYPH</name>
<feature type="transmembrane region" description="Helical" evidence="5">
    <location>
        <begin position="328"/>
        <end position="347"/>
    </location>
</feature>
<organism evidence="7 8">
    <name type="scientific">Aureimonas jatrophae</name>
    <dbReference type="NCBI Taxonomy" id="1166073"/>
    <lineage>
        <taxon>Bacteria</taxon>
        <taxon>Pseudomonadati</taxon>
        <taxon>Pseudomonadota</taxon>
        <taxon>Alphaproteobacteria</taxon>
        <taxon>Hyphomicrobiales</taxon>
        <taxon>Aurantimonadaceae</taxon>
        <taxon>Aureimonas</taxon>
    </lineage>
</organism>
<evidence type="ECO:0000313" key="8">
    <source>
        <dbReference type="Proteomes" id="UP000198793"/>
    </source>
</evidence>
<gene>
    <name evidence="7" type="ORF">SAMN05192530_103244</name>
</gene>
<dbReference type="InterPro" id="IPR007016">
    <property type="entry name" value="O-antigen_ligase-rel_domated"/>
</dbReference>
<evidence type="ECO:0000256" key="4">
    <source>
        <dbReference type="ARBA" id="ARBA00023136"/>
    </source>
</evidence>
<feature type="transmembrane region" description="Helical" evidence="5">
    <location>
        <begin position="154"/>
        <end position="171"/>
    </location>
</feature>
<evidence type="ECO:0000256" key="5">
    <source>
        <dbReference type="SAM" id="Phobius"/>
    </source>
</evidence>
<dbReference type="GO" id="GO:0016020">
    <property type="term" value="C:membrane"/>
    <property type="evidence" value="ECO:0007669"/>
    <property type="project" value="UniProtKB-SubCell"/>
</dbReference>
<dbReference type="OrthoDB" id="7903763at2"/>
<dbReference type="GO" id="GO:0016874">
    <property type="term" value="F:ligase activity"/>
    <property type="evidence" value="ECO:0007669"/>
    <property type="project" value="UniProtKB-KW"/>
</dbReference>
<evidence type="ECO:0000313" key="7">
    <source>
        <dbReference type="EMBL" id="SDO08874.1"/>
    </source>
</evidence>
<evidence type="ECO:0000259" key="6">
    <source>
        <dbReference type="Pfam" id="PF04932"/>
    </source>
</evidence>
<dbReference type="STRING" id="1166073.SAMN05192530_103244"/>
<feature type="transmembrane region" description="Helical" evidence="5">
    <location>
        <begin position="183"/>
        <end position="208"/>
    </location>
</feature>
<dbReference type="Proteomes" id="UP000198793">
    <property type="component" value="Unassembled WGS sequence"/>
</dbReference>
<reference evidence="7 8" key="1">
    <citation type="submission" date="2016-10" db="EMBL/GenBank/DDBJ databases">
        <authorList>
            <person name="de Groot N.N."/>
        </authorList>
    </citation>
    <scope>NUCLEOTIDE SEQUENCE [LARGE SCALE GENOMIC DNA]</scope>
    <source>
        <strain evidence="8">L7-484,KACC 16230,DSM 25025</strain>
    </source>
</reference>
<feature type="domain" description="O-antigen ligase-related" evidence="6">
    <location>
        <begin position="188"/>
        <end position="335"/>
    </location>
</feature>
<keyword evidence="4 5" id="KW-0472">Membrane</keyword>
<feature type="transmembrane region" description="Helical" evidence="5">
    <location>
        <begin position="66"/>
        <end position="84"/>
    </location>
</feature>
<sequence>MSAGRKLTVRRVLLARRRVDPWILVGSMVGLGLLLSIGKVGFAFFAACGIYLALVRPRSWRAAPPAFTISILAWASWQIGLSLLRGEPIAGNRTLSYAGIELAVAFLPMGLALVRDPIGALANGARIGLACLAVVAPVAFLAGEDRVGLGGNEAIFAFVIGVVALAARLTVRDPKRWLPNARWWSYLVVVPVLLSGTRAAFVIVLLVMAADAISLARGRRPIWLRGARGILGATILTLSLGITAALIVENRISAGIDEYQTFERTGVAAGSVDTRIVMWSAGWQVLREHPLLGVGGTHRMEAAGQKAGRNGFMVTYYQHLHNVFLDEALSSGLISVAFQIATFAAFLTTFWRAPSRPRLQSTAVLLVVFFAIFGSFHGVLLNEWTLISLFGVMSCMLTDARRKALRR</sequence>
<feature type="transmembrane region" description="Helical" evidence="5">
    <location>
        <begin position="21"/>
        <end position="54"/>
    </location>
</feature>
<evidence type="ECO:0000256" key="1">
    <source>
        <dbReference type="ARBA" id="ARBA00004141"/>
    </source>
</evidence>
<dbReference type="PANTHER" id="PTHR37422:SF13">
    <property type="entry name" value="LIPOPOLYSACCHARIDE BIOSYNTHESIS PROTEIN PA4999-RELATED"/>
    <property type="match status" value="1"/>
</dbReference>
<accession>A0A1H0GPU3</accession>
<dbReference type="AlphaFoldDB" id="A0A1H0GPU3"/>
<protein>
    <submittedName>
        <fullName evidence="7">O-antigen ligase</fullName>
    </submittedName>
</protein>
<dbReference type="PANTHER" id="PTHR37422">
    <property type="entry name" value="TEICHURONIC ACID BIOSYNTHESIS PROTEIN TUAE"/>
    <property type="match status" value="1"/>
</dbReference>
<feature type="transmembrane region" description="Helical" evidence="5">
    <location>
        <begin position="359"/>
        <end position="378"/>
    </location>
</feature>
<dbReference type="RefSeq" id="WP_139183963.1">
    <property type="nucleotide sequence ID" value="NZ_FNIT01000003.1"/>
</dbReference>
<evidence type="ECO:0000256" key="2">
    <source>
        <dbReference type="ARBA" id="ARBA00022692"/>
    </source>
</evidence>
<comment type="subcellular location">
    <subcellularLocation>
        <location evidence="1">Membrane</location>
        <topology evidence="1">Multi-pass membrane protein</topology>
    </subcellularLocation>
</comment>
<keyword evidence="2 5" id="KW-0812">Transmembrane</keyword>
<dbReference type="EMBL" id="FNIT01000003">
    <property type="protein sequence ID" value="SDO08874.1"/>
    <property type="molecule type" value="Genomic_DNA"/>
</dbReference>
<dbReference type="Pfam" id="PF04932">
    <property type="entry name" value="Wzy_C"/>
    <property type="match status" value="1"/>
</dbReference>
<feature type="transmembrane region" description="Helical" evidence="5">
    <location>
        <begin position="229"/>
        <end position="248"/>
    </location>
</feature>
<feature type="transmembrane region" description="Helical" evidence="5">
    <location>
        <begin position="120"/>
        <end position="142"/>
    </location>
</feature>
<evidence type="ECO:0000256" key="3">
    <source>
        <dbReference type="ARBA" id="ARBA00022989"/>
    </source>
</evidence>
<keyword evidence="8" id="KW-1185">Reference proteome</keyword>
<feature type="transmembrane region" description="Helical" evidence="5">
    <location>
        <begin position="96"/>
        <end position="114"/>
    </location>
</feature>
<keyword evidence="3 5" id="KW-1133">Transmembrane helix</keyword>
<proteinExistence type="predicted"/>
<dbReference type="InterPro" id="IPR051533">
    <property type="entry name" value="WaaL-like"/>
</dbReference>
<keyword evidence="7" id="KW-0436">Ligase</keyword>